<dbReference type="InterPro" id="IPR025943">
    <property type="entry name" value="Sigma_54_int_dom_ATP-bd_2"/>
</dbReference>
<evidence type="ECO:0000313" key="9">
    <source>
        <dbReference type="Proteomes" id="UP000326354"/>
    </source>
</evidence>
<dbReference type="CDD" id="cd00156">
    <property type="entry name" value="REC"/>
    <property type="match status" value="1"/>
</dbReference>
<feature type="modified residue" description="4-aspartylphosphate" evidence="5">
    <location>
        <position position="51"/>
    </location>
</feature>
<dbReference type="PANTHER" id="PTHR32071:SF57">
    <property type="entry name" value="C4-DICARBOXYLATE TRANSPORT TRANSCRIPTIONAL REGULATORY PROTEIN DCTD"/>
    <property type="match status" value="1"/>
</dbReference>
<dbReference type="PROSITE" id="PS50045">
    <property type="entry name" value="SIGMA54_INTERACT_4"/>
    <property type="match status" value="1"/>
</dbReference>
<dbReference type="GO" id="GO:0006355">
    <property type="term" value="P:regulation of DNA-templated transcription"/>
    <property type="evidence" value="ECO:0007669"/>
    <property type="project" value="InterPro"/>
</dbReference>
<dbReference type="Pfam" id="PF00072">
    <property type="entry name" value="Response_reg"/>
    <property type="match status" value="1"/>
</dbReference>
<protein>
    <submittedName>
        <fullName evidence="8">Acetoacetate metabolism regulatory protein AtoC</fullName>
    </submittedName>
</protein>
<dbReference type="PROSITE" id="PS00676">
    <property type="entry name" value="SIGMA54_INTERACT_2"/>
    <property type="match status" value="1"/>
</dbReference>
<evidence type="ECO:0000259" key="7">
    <source>
        <dbReference type="PROSITE" id="PS50110"/>
    </source>
</evidence>
<dbReference type="Gene3D" id="1.10.10.60">
    <property type="entry name" value="Homeodomain-like"/>
    <property type="match status" value="1"/>
</dbReference>
<dbReference type="PANTHER" id="PTHR32071">
    <property type="entry name" value="TRANSCRIPTIONAL REGULATORY PROTEIN"/>
    <property type="match status" value="1"/>
</dbReference>
<evidence type="ECO:0000256" key="2">
    <source>
        <dbReference type="ARBA" id="ARBA00022840"/>
    </source>
</evidence>
<dbReference type="AlphaFoldDB" id="A0A5S9F5C9"/>
<dbReference type="SUPFAM" id="SSF46689">
    <property type="entry name" value="Homeodomain-like"/>
    <property type="match status" value="1"/>
</dbReference>
<dbReference type="SMART" id="SM00382">
    <property type="entry name" value="AAA"/>
    <property type="match status" value="1"/>
</dbReference>
<dbReference type="Pfam" id="PF25601">
    <property type="entry name" value="AAA_lid_14"/>
    <property type="match status" value="1"/>
</dbReference>
<name>A0A5S9F5C9_UABAM</name>
<dbReference type="Pfam" id="PF02954">
    <property type="entry name" value="HTH_8"/>
    <property type="match status" value="1"/>
</dbReference>
<dbReference type="SUPFAM" id="SSF52172">
    <property type="entry name" value="CheY-like"/>
    <property type="match status" value="1"/>
</dbReference>
<keyword evidence="2" id="KW-0067">ATP-binding</keyword>
<dbReference type="InterPro" id="IPR011006">
    <property type="entry name" value="CheY-like_superfamily"/>
</dbReference>
<evidence type="ECO:0000256" key="5">
    <source>
        <dbReference type="PROSITE-ProRule" id="PRU00169"/>
    </source>
</evidence>
<dbReference type="RefSeq" id="WP_173013539.1">
    <property type="nucleotide sequence ID" value="NZ_AP019860.1"/>
</dbReference>
<keyword evidence="5" id="KW-0597">Phosphoprotein</keyword>
<dbReference type="SUPFAM" id="SSF52540">
    <property type="entry name" value="P-loop containing nucleoside triphosphate hydrolases"/>
    <property type="match status" value="1"/>
</dbReference>
<keyword evidence="9" id="KW-1185">Reference proteome</keyword>
<dbReference type="InterPro" id="IPR009057">
    <property type="entry name" value="Homeodomain-like_sf"/>
</dbReference>
<accession>A0A5S9F5C9</accession>
<dbReference type="InterPro" id="IPR003593">
    <property type="entry name" value="AAA+_ATPase"/>
</dbReference>
<dbReference type="SMART" id="SM00448">
    <property type="entry name" value="REC"/>
    <property type="match status" value="1"/>
</dbReference>
<dbReference type="InterPro" id="IPR027417">
    <property type="entry name" value="P-loop_NTPase"/>
</dbReference>
<dbReference type="GO" id="GO:0043565">
    <property type="term" value="F:sequence-specific DNA binding"/>
    <property type="evidence" value="ECO:0007669"/>
    <property type="project" value="InterPro"/>
</dbReference>
<feature type="domain" description="Response regulatory" evidence="7">
    <location>
        <begin position="3"/>
        <end position="116"/>
    </location>
</feature>
<proteinExistence type="predicted"/>
<dbReference type="FunFam" id="3.40.50.300:FF:000006">
    <property type="entry name" value="DNA-binding transcriptional regulator NtrC"/>
    <property type="match status" value="1"/>
</dbReference>
<keyword evidence="4" id="KW-0804">Transcription</keyword>
<dbReference type="Proteomes" id="UP000326354">
    <property type="component" value="Chromosome"/>
</dbReference>
<dbReference type="InterPro" id="IPR002197">
    <property type="entry name" value="HTH_Fis"/>
</dbReference>
<dbReference type="InterPro" id="IPR058031">
    <property type="entry name" value="AAA_lid_NorR"/>
</dbReference>
<evidence type="ECO:0000259" key="6">
    <source>
        <dbReference type="PROSITE" id="PS50045"/>
    </source>
</evidence>
<sequence>MFCLYIIDDEVGVRNSLRQALKKICTVKTFSTVEKALKSIDEEPVDLVLLDIELPGIGGVNALKQLKQKSPGTAVIMVTANDEIPMVVSCMKQGAYDYITKPFNLKMVVRKVHNCFESLHMKKEVELLQQKYFEENLPCFIGESDSIQEVMTMVDSVAKSPAPVLILGESGTGKDLIARTIHYKSESFQKSFVALNCASIPENLIESELFGYEKGAFSGAGTKGKKGQLELAQNGTLFLDEIGDLGLDAQAKILRFLEDGGFYRLGGTKKLFVKTRIVSATNKNLEKMIAKKLFREDLYYRLALIKIRVPSLNKRRKDIIPIAKHFLIELSKNYKKKFNKISPEVEQYILKHRWKGNIRELKNFIERGVILGKGPTLNAKAVGIYKTSVPSKMHNNLLQPLPEEGMDLNALEAHYMEEAIKKSQGNDALAARLLGLSYYAFRYRKKQLKK</sequence>
<evidence type="ECO:0000313" key="8">
    <source>
        <dbReference type="EMBL" id="BBM86468.1"/>
    </source>
</evidence>
<organism evidence="8 9">
    <name type="scientific">Uabimicrobium amorphum</name>
    <dbReference type="NCBI Taxonomy" id="2596890"/>
    <lineage>
        <taxon>Bacteria</taxon>
        <taxon>Pseudomonadati</taxon>
        <taxon>Planctomycetota</taxon>
        <taxon>Candidatus Uabimicrobiia</taxon>
        <taxon>Candidatus Uabimicrobiales</taxon>
        <taxon>Candidatus Uabimicrobiaceae</taxon>
        <taxon>Candidatus Uabimicrobium</taxon>
    </lineage>
</organism>
<keyword evidence="3" id="KW-0805">Transcription regulation</keyword>
<evidence type="ECO:0000256" key="4">
    <source>
        <dbReference type="ARBA" id="ARBA00023163"/>
    </source>
</evidence>
<evidence type="ECO:0000256" key="1">
    <source>
        <dbReference type="ARBA" id="ARBA00022741"/>
    </source>
</evidence>
<dbReference type="InterPro" id="IPR001789">
    <property type="entry name" value="Sig_transdc_resp-reg_receiver"/>
</dbReference>
<dbReference type="PROSITE" id="PS50110">
    <property type="entry name" value="RESPONSE_REGULATORY"/>
    <property type="match status" value="1"/>
</dbReference>
<dbReference type="Gene3D" id="3.40.50.300">
    <property type="entry name" value="P-loop containing nucleotide triphosphate hydrolases"/>
    <property type="match status" value="1"/>
</dbReference>
<gene>
    <name evidence="8" type="ORF">UABAM_04854</name>
</gene>
<dbReference type="KEGG" id="uam:UABAM_04854"/>
<feature type="domain" description="Sigma-54 factor interaction" evidence="6">
    <location>
        <begin position="140"/>
        <end position="370"/>
    </location>
</feature>
<evidence type="ECO:0000256" key="3">
    <source>
        <dbReference type="ARBA" id="ARBA00023015"/>
    </source>
</evidence>
<dbReference type="EMBL" id="AP019860">
    <property type="protein sequence ID" value="BBM86468.1"/>
    <property type="molecule type" value="Genomic_DNA"/>
</dbReference>
<keyword evidence="1" id="KW-0547">Nucleotide-binding</keyword>
<reference evidence="8 9" key="1">
    <citation type="submission" date="2019-08" db="EMBL/GenBank/DDBJ databases">
        <title>Complete genome sequence of Candidatus Uab amorphum.</title>
        <authorList>
            <person name="Shiratori T."/>
            <person name="Suzuki S."/>
            <person name="Kakizawa Y."/>
            <person name="Ishida K."/>
        </authorList>
    </citation>
    <scope>NUCLEOTIDE SEQUENCE [LARGE SCALE GENOMIC DNA]</scope>
    <source>
        <strain evidence="8 9">SRT547</strain>
    </source>
</reference>
<dbReference type="Pfam" id="PF00158">
    <property type="entry name" value="Sigma54_activat"/>
    <property type="match status" value="1"/>
</dbReference>
<dbReference type="InterPro" id="IPR002078">
    <property type="entry name" value="Sigma_54_int"/>
</dbReference>
<dbReference type="Gene3D" id="3.40.50.2300">
    <property type="match status" value="1"/>
</dbReference>
<dbReference type="InterPro" id="IPR025662">
    <property type="entry name" value="Sigma_54_int_dom_ATP-bd_1"/>
</dbReference>
<dbReference type="PROSITE" id="PS00675">
    <property type="entry name" value="SIGMA54_INTERACT_1"/>
    <property type="match status" value="1"/>
</dbReference>
<dbReference type="GO" id="GO:0005524">
    <property type="term" value="F:ATP binding"/>
    <property type="evidence" value="ECO:0007669"/>
    <property type="project" value="UniProtKB-KW"/>
</dbReference>
<dbReference type="GO" id="GO:0000160">
    <property type="term" value="P:phosphorelay signal transduction system"/>
    <property type="evidence" value="ECO:0007669"/>
    <property type="project" value="InterPro"/>
</dbReference>
<dbReference type="Gene3D" id="1.10.8.60">
    <property type="match status" value="1"/>
</dbReference>
<dbReference type="CDD" id="cd00009">
    <property type="entry name" value="AAA"/>
    <property type="match status" value="1"/>
</dbReference>